<keyword evidence="1" id="KW-0489">Methyltransferase</keyword>
<dbReference type="InterPro" id="IPR029028">
    <property type="entry name" value="Alpha/beta_knot_MTases"/>
</dbReference>
<evidence type="ECO:0000313" key="4">
    <source>
        <dbReference type="EnsemblMetazoa" id="MDOA009093-PA"/>
    </source>
</evidence>
<dbReference type="CDD" id="cd18091">
    <property type="entry name" value="SpoU-like_TRM3-like"/>
    <property type="match status" value="1"/>
</dbReference>
<dbReference type="SUPFAM" id="SSF75217">
    <property type="entry name" value="alpha/beta knot"/>
    <property type="match status" value="1"/>
</dbReference>
<reference evidence="4" key="1">
    <citation type="submission" date="2020-05" db="UniProtKB">
        <authorList>
            <consortium name="EnsemblMetazoa"/>
        </authorList>
    </citation>
    <scope>IDENTIFICATION</scope>
    <source>
        <strain evidence="4">Aabys</strain>
    </source>
</reference>
<sequence>MSGAEKGNHNYEKSLHIVEEKQNNIDNFIKFQMHQVNNADLNVNALQQAVTTVSIDDLFEILEKNFESYRNISNLKNLLPFIHFSLRRYVHKDHSNFDIGLCLYAFYKTHKETEQDLMIVVQIIHQFLYSLNVYDSNETNVAAKVFVDLAKQLPTTVDRKLVANIIACLHLYRKMHKDNSGLIQIILTDLLECLKTISVHRKTHVDILMQLFDDFCAINSDLYCEPVVIATIQTLLKSSQREERKSAYYLLKKMILFFIKSQKEKGILLSSDYWQNIERHWLIYATILENLEENQSHLILPSLDNLKDVINGKLLQSSWMDILFVRILSHTNSLVIRWSIEYFLTTFTCSELNSHVLRQFLEVCNSNMLYNCEGYFLKREKFSKFLQGDLTNVYELIGEINWKAVPLHNLLTVLKSYNNESVRGVTYDQVIKIAARIRALQDYHIRQSALAIANEIFDGIIEKMNMREYVNYVEALCNPTDKCNVFEKLYSKVGTVRSNETARLFDGRFYEILLTNSPYYMDKEFITFLKKLPIAMHGWLKYLPFHLYLGNDGTLKEFTDLYNIKIEDYIELKLPCYTADRNEYDRHLLAAISFYVRNLKSLDNVSEDTFRIIFNHKLTWNIIERLSNLLMETQRNLSTWVITNLVDQILPLEGEFAIRPLGIGLLRYLERKGCLKEYLTCLIEKRPSLIFYSQTCVLGNPIFESWNYGCDDIKKGDSRIEESYRATFLGRPNNTMRNLWLYQINTFGGEDYILHLVNQHKLISKKKPRYFANSYEHRLKIRIALGLANANKDISFISDDLMDSLWSILLDENNQLNISYFYEYIVGTLGPSKDEFLKKLKAAHSLTSSQQVSILSALFTFCMRNADQLNHEDKNTVITDLMALTMGANFHTRLFAQLVLFNLLATKEFHEIPYRSQLMKSIEVATQGKLEEHCNDLRLYLYTFDDAFDAWNLIMYVTNAPYDEIVRNFNDSLEIEERISKCKIAFSKKVDRNVENNSENNIVCNQVQRKMNPSKEVLESSNLMVYPAKQTDCQMFVIASLIDKLPNLGGIARTCEVLGIENLVMDTKKDVEKNDFKNLSMTAEKSLNIMEVKANDLRDFIIEKQREGYAVVGAEQTCNSENFVNFKFPEKCILLLGHEKDGIPPTLLGLLDHAVEIPQFGQVRSLNVHVTGALFMWEYCKQHLVKSL</sequence>
<dbReference type="STRING" id="7370.A0A1I8MW90"/>
<dbReference type="GO" id="GO:0016423">
    <property type="term" value="F:tRNA (guanine) methyltransferase activity"/>
    <property type="evidence" value="ECO:0007669"/>
    <property type="project" value="InterPro"/>
</dbReference>
<dbReference type="GO" id="GO:0003723">
    <property type="term" value="F:RNA binding"/>
    <property type="evidence" value="ECO:0007669"/>
    <property type="project" value="InterPro"/>
</dbReference>
<protein>
    <recommendedName>
        <fullName evidence="3">tRNA/rRNA methyltransferase SpoU type domain-containing protein</fullName>
    </recommendedName>
</protein>
<accession>A0A1I8MW90</accession>
<evidence type="ECO:0000256" key="1">
    <source>
        <dbReference type="ARBA" id="ARBA00022603"/>
    </source>
</evidence>
<dbReference type="EnsemblMetazoa" id="MDOA009093-RA">
    <property type="protein sequence ID" value="MDOA009093-PA"/>
    <property type="gene ID" value="MDOA009093"/>
</dbReference>
<keyword evidence="2" id="KW-0808">Transferase</keyword>
<dbReference type="VEuPathDB" id="VectorBase:MDOMA2_002140"/>
<evidence type="ECO:0000256" key="2">
    <source>
        <dbReference type="ARBA" id="ARBA00022679"/>
    </source>
</evidence>
<dbReference type="eggNOG" id="KOG0839">
    <property type="taxonomic scope" value="Eukaryota"/>
</dbReference>
<dbReference type="InterPro" id="IPR001537">
    <property type="entry name" value="SpoU_MeTrfase"/>
</dbReference>
<dbReference type="VEuPathDB" id="VectorBase:MDOA009093"/>
<evidence type="ECO:0000259" key="3">
    <source>
        <dbReference type="Pfam" id="PF00588"/>
    </source>
</evidence>
<gene>
    <name evidence="4" type="primary">101898752</name>
</gene>
<dbReference type="OrthoDB" id="241340at2759"/>
<dbReference type="AlphaFoldDB" id="A0A1I8MW90"/>
<dbReference type="InterPro" id="IPR044748">
    <property type="entry name" value="Trm3/TARBP1_C"/>
</dbReference>
<dbReference type="GO" id="GO:0030488">
    <property type="term" value="P:tRNA methylation"/>
    <property type="evidence" value="ECO:0007669"/>
    <property type="project" value="InterPro"/>
</dbReference>
<dbReference type="InterPro" id="IPR045330">
    <property type="entry name" value="TRM3/TARBP1"/>
</dbReference>
<name>A0A1I8MW90_MUSDO</name>
<dbReference type="PANTHER" id="PTHR12029:SF11">
    <property type="entry name" value="METHYLTRANSFERASE TARBP1-RELATED"/>
    <property type="match status" value="1"/>
</dbReference>
<dbReference type="RefSeq" id="XP_005175617.2">
    <property type="nucleotide sequence ID" value="XM_005175560.4"/>
</dbReference>
<dbReference type="InterPro" id="IPR029026">
    <property type="entry name" value="tRNA_m1G_MTases_N"/>
</dbReference>
<dbReference type="Gene3D" id="3.40.1280.10">
    <property type="match status" value="1"/>
</dbReference>
<dbReference type="PANTHER" id="PTHR12029">
    <property type="entry name" value="RNA METHYLTRANSFERASE"/>
    <property type="match status" value="1"/>
</dbReference>
<feature type="domain" description="tRNA/rRNA methyltransferase SpoU type" evidence="3">
    <location>
        <begin position="1035"/>
        <end position="1177"/>
    </location>
</feature>
<dbReference type="KEGG" id="mde:101898752"/>
<organism evidence="4">
    <name type="scientific">Musca domestica</name>
    <name type="common">House fly</name>
    <dbReference type="NCBI Taxonomy" id="7370"/>
    <lineage>
        <taxon>Eukaryota</taxon>
        <taxon>Metazoa</taxon>
        <taxon>Ecdysozoa</taxon>
        <taxon>Arthropoda</taxon>
        <taxon>Hexapoda</taxon>
        <taxon>Insecta</taxon>
        <taxon>Pterygota</taxon>
        <taxon>Neoptera</taxon>
        <taxon>Endopterygota</taxon>
        <taxon>Diptera</taxon>
        <taxon>Brachycera</taxon>
        <taxon>Muscomorpha</taxon>
        <taxon>Muscoidea</taxon>
        <taxon>Muscidae</taxon>
        <taxon>Musca</taxon>
    </lineage>
</organism>
<proteinExistence type="predicted"/>
<dbReference type="Pfam" id="PF00588">
    <property type="entry name" value="SpoU_methylase"/>
    <property type="match status" value="1"/>
</dbReference>